<accession>A0A284RJG9</accession>
<evidence type="ECO:0000313" key="2">
    <source>
        <dbReference type="Proteomes" id="UP000219338"/>
    </source>
</evidence>
<organism evidence="1 2">
    <name type="scientific">Armillaria ostoyae</name>
    <name type="common">Armillaria root rot fungus</name>
    <dbReference type="NCBI Taxonomy" id="47428"/>
    <lineage>
        <taxon>Eukaryota</taxon>
        <taxon>Fungi</taxon>
        <taxon>Dikarya</taxon>
        <taxon>Basidiomycota</taxon>
        <taxon>Agaricomycotina</taxon>
        <taxon>Agaricomycetes</taxon>
        <taxon>Agaricomycetidae</taxon>
        <taxon>Agaricales</taxon>
        <taxon>Marasmiineae</taxon>
        <taxon>Physalacriaceae</taxon>
        <taxon>Armillaria</taxon>
    </lineage>
</organism>
<proteinExistence type="predicted"/>
<reference evidence="2" key="1">
    <citation type="journal article" date="2017" name="Nat. Ecol. Evol.">
        <title>Genome expansion and lineage-specific genetic innovations in the forest pathogenic fungi Armillaria.</title>
        <authorList>
            <person name="Sipos G."/>
            <person name="Prasanna A.N."/>
            <person name="Walter M.C."/>
            <person name="O'Connor E."/>
            <person name="Balint B."/>
            <person name="Krizsan K."/>
            <person name="Kiss B."/>
            <person name="Hess J."/>
            <person name="Varga T."/>
            <person name="Slot J."/>
            <person name="Riley R."/>
            <person name="Boka B."/>
            <person name="Rigling D."/>
            <person name="Barry K."/>
            <person name="Lee J."/>
            <person name="Mihaltcheva S."/>
            <person name="LaButti K."/>
            <person name="Lipzen A."/>
            <person name="Waldron R."/>
            <person name="Moloney N.M."/>
            <person name="Sperisen C."/>
            <person name="Kredics L."/>
            <person name="Vagvoelgyi C."/>
            <person name="Patrignani A."/>
            <person name="Fitzpatrick D."/>
            <person name="Nagy I."/>
            <person name="Doyle S."/>
            <person name="Anderson J.B."/>
            <person name="Grigoriev I.V."/>
            <person name="Gueldener U."/>
            <person name="Muensterkoetter M."/>
            <person name="Nagy L.G."/>
        </authorList>
    </citation>
    <scope>NUCLEOTIDE SEQUENCE [LARGE SCALE GENOMIC DNA]</scope>
    <source>
        <strain evidence="2">C18/9</strain>
    </source>
</reference>
<dbReference type="AlphaFoldDB" id="A0A284RJG9"/>
<dbReference type="EMBL" id="FUEG01000010">
    <property type="protein sequence ID" value="SJL08916.1"/>
    <property type="molecule type" value="Genomic_DNA"/>
</dbReference>
<protein>
    <submittedName>
        <fullName evidence="1">Uncharacterized protein</fullName>
    </submittedName>
</protein>
<evidence type="ECO:0000313" key="1">
    <source>
        <dbReference type="EMBL" id="SJL08916.1"/>
    </source>
</evidence>
<keyword evidence="2" id="KW-1185">Reference proteome</keyword>
<sequence>MLWMPDHLLGASFETFIGFEDGWVACTGPKANSYCFSMNVDLSYVYDGSLVSAQRRPSRCELDALLIPVAADLIELFLRRC</sequence>
<name>A0A284RJG9_ARMOS</name>
<dbReference type="Proteomes" id="UP000219338">
    <property type="component" value="Unassembled WGS sequence"/>
</dbReference>
<gene>
    <name evidence="1" type="ORF">ARMOST_12290</name>
</gene>